<proteinExistence type="predicted"/>
<dbReference type="Gene3D" id="1.25.40.10">
    <property type="entry name" value="Tetratricopeptide repeat domain"/>
    <property type="match status" value="2"/>
</dbReference>
<keyword evidence="1" id="KW-0802">TPR repeat</keyword>
<dbReference type="CDD" id="cd00093">
    <property type="entry name" value="HTH_XRE"/>
    <property type="match status" value="1"/>
</dbReference>
<evidence type="ECO:0000256" key="1">
    <source>
        <dbReference type="PROSITE-ProRule" id="PRU00339"/>
    </source>
</evidence>
<organism evidence="3 4">
    <name type="scientific">Clostridium puniceum</name>
    <dbReference type="NCBI Taxonomy" id="29367"/>
    <lineage>
        <taxon>Bacteria</taxon>
        <taxon>Bacillati</taxon>
        <taxon>Bacillota</taxon>
        <taxon>Clostridia</taxon>
        <taxon>Eubacteriales</taxon>
        <taxon>Clostridiaceae</taxon>
        <taxon>Clostridium</taxon>
    </lineage>
</organism>
<evidence type="ECO:0000313" key="4">
    <source>
        <dbReference type="Proteomes" id="UP000190890"/>
    </source>
</evidence>
<dbReference type="SUPFAM" id="SSF48452">
    <property type="entry name" value="TPR-like"/>
    <property type="match status" value="2"/>
</dbReference>
<name>A0A1S8TCV2_9CLOT</name>
<dbReference type="EMBL" id="LZZM01000185">
    <property type="protein sequence ID" value="OOM75449.1"/>
    <property type="molecule type" value="Genomic_DNA"/>
</dbReference>
<dbReference type="OrthoDB" id="5516148at2"/>
<dbReference type="Gene3D" id="1.10.260.40">
    <property type="entry name" value="lambda repressor-like DNA-binding domains"/>
    <property type="match status" value="1"/>
</dbReference>
<evidence type="ECO:0000313" key="3">
    <source>
        <dbReference type="EMBL" id="OOM75449.1"/>
    </source>
</evidence>
<dbReference type="InterPro" id="IPR011990">
    <property type="entry name" value="TPR-like_helical_dom_sf"/>
</dbReference>
<comment type="caution">
    <text evidence="3">The sequence shown here is derived from an EMBL/GenBank/DDBJ whole genome shotgun (WGS) entry which is preliminary data.</text>
</comment>
<keyword evidence="4" id="KW-1185">Reference proteome</keyword>
<dbReference type="SMART" id="SM00028">
    <property type="entry name" value="TPR"/>
    <property type="match status" value="3"/>
</dbReference>
<dbReference type="PROSITE" id="PS50005">
    <property type="entry name" value="TPR"/>
    <property type="match status" value="1"/>
</dbReference>
<gene>
    <name evidence="3" type="ORF">CLPUN_32600</name>
</gene>
<reference evidence="3 4" key="1">
    <citation type="submission" date="2016-05" db="EMBL/GenBank/DDBJ databases">
        <title>Microbial solvent formation.</title>
        <authorList>
            <person name="Poehlein A."/>
            <person name="Montoya Solano J.D."/>
            <person name="Flitsch S."/>
            <person name="Krabben P."/>
            <person name="Duerre P."/>
            <person name="Daniel R."/>
        </authorList>
    </citation>
    <scope>NUCLEOTIDE SEQUENCE [LARGE SCALE GENOMIC DNA]</scope>
    <source>
        <strain evidence="3 4">DSM 2619</strain>
    </source>
</reference>
<dbReference type="PROSITE" id="PS50943">
    <property type="entry name" value="HTH_CROC1"/>
    <property type="match status" value="1"/>
</dbReference>
<dbReference type="RefSeq" id="WP_077848313.1">
    <property type="nucleotide sequence ID" value="NZ_LZZM01000185.1"/>
</dbReference>
<protein>
    <submittedName>
        <fullName evidence="3">Tetratricopeptide repeat protein</fullName>
    </submittedName>
</protein>
<dbReference type="GO" id="GO:0003677">
    <property type="term" value="F:DNA binding"/>
    <property type="evidence" value="ECO:0007669"/>
    <property type="project" value="InterPro"/>
</dbReference>
<dbReference type="STRING" id="29367.CLPUN_32600"/>
<feature type="repeat" description="TPR" evidence="1">
    <location>
        <begin position="275"/>
        <end position="308"/>
    </location>
</feature>
<dbReference type="InterPro" id="IPR010982">
    <property type="entry name" value="Lambda_DNA-bd_dom_sf"/>
</dbReference>
<dbReference type="SUPFAM" id="SSF47413">
    <property type="entry name" value="lambda repressor-like DNA-binding domains"/>
    <property type="match status" value="1"/>
</dbReference>
<sequence>MIFLTQGKKIKALRSKLYMNQQDLVSENITRPLISMIELGKRNLTYDAANSIIKKFNKKANKLGINLDVDIDYLLRSQFDDANIYCLEKLENNNIDEIFDEVMQISIEYNLLEVKSVAYKAKGDSCFDKKNFVESFINYINAIDIYKDINQNEDIPYLYWKSALSKAHLLQYKEALSYFNLSRHYSLLYNNTEIKDISLYHIAKCSMLLNNIDLAMIQINNYLSTCNKNETFNYYINANILKARCYEIEKKFDDAIYIYKSLIEEIRDSQISSLGIIYNNLGLAYSYKNDFKTSIEYFEMAIKFRTQHDKANLSHTLIEKSIVLLQQELYFNSIETLKLGLKYAEAYNDLDYLVKGNYLMARIYDTVNDTHNLEKSYLKIADLLKDTNSGDLILIYNELASIYLNKNNIVDANYYLSLSKDLINKTPNLLYYKNI</sequence>
<accession>A0A1S8TCV2</accession>
<feature type="domain" description="HTH cro/C1-type" evidence="2">
    <location>
        <begin position="10"/>
        <end position="63"/>
    </location>
</feature>
<evidence type="ECO:0000259" key="2">
    <source>
        <dbReference type="PROSITE" id="PS50943"/>
    </source>
</evidence>
<dbReference type="InterPro" id="IPR001387">
    <property type="entry name" value="Cro/C1-type_HTH"/>
</dbReference>
<dbReference type="Proteomes" id="UP000190890">
    <property type="component" value="Unassembled WGS sequence"/>
</dbReference>
<dbReference type="AlphaFoldDB" id="A0A1S8TCV2"/>
<dbReference type="Pfam" id="PF12844">
    <property type="entry name" value="HTH_19"/>
    <property type="match status" value="1"/>
</dbReference>
<dbReference type="InterPro" id="IPR019734">
    <property type="entry name" value="TPR_rpt"/>
</dbReference>